<sequence length="261" mass="29368">MTLGIAFVIFWSAVILIAAAVALSAAVRWLQGWLNAPEEPPLPPPNCVGAECVVWQFADRFVDAVPKAEVPEWKRHRYTEINDGKLALTQQLAEAMLLAALADLWQRGCLQLRVQPKSPDPFDPHSLDYEVWVKLSDATPLTPLGRSLRVGFRQATRPVWLLREARDEAALEDLVEFALREVRRCLGWRQASRSSAENLVRYIAHFGRQHRADENAVGAVKDAISALRSRDPHLAQALQNALGYTLLALRRLEPDRDEWGL</sequence>
<protein>
    <submittedName>
        <fullName evidence="1">Uncharacterized protein</fullName>
    </submittedName>
</protein>
<evidence type="ECO:0000313" key="1">
    <source>
        <dbReference type="EMBL" id="GBC98974.1"/>
    </source>
</evidence>
<dbReference type="EMBL" id="BEHT01000018">
    <property type="protein sequence ID" value="GBC98974.1"/>
    <property type="molecule type" value="Genomic_DNA"/>
</dbReference>
<proteinExistence type="predicted"/>
<accession>A0A2H5XCS8</accession>
<comment type="caution">
    <text evidence="1">The sequence shown here is derived from an EMBL/GenBank/DDBJ whole genome shotgun (WGS) entry which is preliminary data.</text>
</comment>
<dbReference type="AlphaFoldDB" id="A0A2H5XCS8"/>
<evidence type="ECO:0000313" key="2">
    <source>
        <dbReference type="Proteomes" id="UP000236173"/>
    </source>
</evidence>
<reference evidence="2" key="1">
    <citation type="submission" date="2017-09" db="EMBL/GenBank/DDBJ databases">
        <title>Metaegenomics of thermophilic ammonia-oxidizing enrichment culture.</title>
        <authorList>
            <person name="Kato S."/>
            <person name="Suzuki K."/>
        </authorList>
    </citation>
    <scope>NUCLEOTIDE SEQUENCE [LARGE SCALE GENOMIC DNA]</scope>
</reference>
<organism evidence="1 2">
    <name type="scientific">Candidatus Fervidibacter japonicus</name>
    <dbReference type="NCBI Taxonomy" id="2035412"/>
    <lineage>
        <taxon>Bacteria</taxon>
        <taxon>Candidatus Fervidibacterota</taxon>
        <taxon>Candidatus Fervidibacter</taxon>
    </lineage>
</organism>
<gene>
    <name evidence="1" type="ORF">HRbin17_01495</name>
</gene>
<name>A0A2H5XCS8_9BACT</name>
<dbReference type="Proteomes" id="UP000236173">
    <property type="component" value="Unassembled WGS sequence"/>
</dbReference>